<evidence type="ECO:0000259" key="10">
    <source>
        <dbReference type="PROSITE" id="PS50109"/>
    </source>
</evidence>
<sequence length="408" mass="45189">MTKQVWGIVFVLLLVVFGFSHWMSAALHVPFWVSFGTDVVLLSAAFIFLYRRTRQDKEPVSNRFIEDLPVAVIVADSNGQITDINHLAREICGISREDGALNILQLSYDTDSPLYLLAQTLAGKQVYHEQYYTCQREDELKYYVLSTAEILKNGETSSGAMLIGVPVSEQSFLGRHLSQRGKLAMIGELAAGTAHEIRNPLTSVKGLIQILSRRFAADDPAREHISVMLTEINQINSIIKELLLLAHRTTPNLSFASLPPLLDQVLLLVEGEAGRRGITIDKEYSRELPLLVLDEDQIKQVFWHLASNAIHAMPCGGKLTVAARYLEAEQAVIITFDDIGTGIPREHMAQIFHPFFTTRPEGTGLGLPVSYQIVDNHGGRLSVKSEVGKGSSFSVKLPLVNCEKPKAS</sequence>
<dbReference type="GO" id="GO:0005524">
    <property type="term" value="F:ATP binding"/>
    <property type="evidence" value="ECO:0007669"/>
    <property type="project" value="UniProtKB-KW"/>
</dbReference>
<evidence type="ECO:0000256" key="4">
    <source>
        <dbReference type="ARBA" id="ARBA00022679"/>
    </source>
</evidence>
<feature type="transmembrane region" description="Helical" evidence="9">
    <location>
        <begin position="5"/>
        <end position="23"/>
    </location>
</feature>
<dbReference type="Gene3D" id="1.10.287.130">
    <property type="match status" value="1"/>
</dbReference>
<evidence type="ECO:0000256" key="6">
    <source>
        <dbReference type="ARBA" id="ARBA00022777"/>
    </source>
</evidence>
<dbReference type="CDD" id="cd00130">
    <property type="entry name" value="PAS"/>
    <property type="match status" value="1"/>
</dbReference>
<dbReference type="GO" id="GO:0000155">
    <property type="term" value="F:phosphorelay sensor kinase activity"/>
    <property type="evidence" value="ECO:0007669"/>
    <property type="project" value="InterPro"/>
</dbReference>
<dbReference type="Gene3D" id="3.30.565.10">
    <property type="entry name" value="Histidine kinase-like ATPase, C-terminal domain"/>
    <property type="match status" value="1"/>
</dbReference>
<dbReference type="Proteomes" id="UP000222564">
    <property type="component" value="Unassembled WGS sequence"/>
</dbReference>
<comment type="catalytic activity">
    <reaction evidence="1">
        <text>ATP + protein L-histidine = ADP + protein N-phospho-L-histidine.</text>
        <dbReference type="EC" id="2.7.13.3"/>
    </reaction>
</comment>
<evidence type="ECO:0000256" key="5">
    <source>
        <dbReference type="ARBA" id="ARBA00022741"/>
    </source>
</evidence>
<dbReference type="OrthoDB" id="9784397at2"/>
<protein>
    <recommendedName>
        <fullName evidence="2">histidine kinase</fullName>
        <ecNumber evidence="2">2.7.13.3</ecNumber>
    </recommendedName>
</protein>
<reference evidence="12 13" key="1">
    <citation type="submission" date="2013-09" db="EMBL/GenBank/DDBJ databases">
        <title>Biodegradation of hydrocarbons in the deep terrestrial subsurface : characterization of a microbial consortium composed of two Desulfotomaculum species originating from a deep geological formation.</title>
        <authorList>
            <person name="Aullo T."/>
            <person name="Berlendis S."/>
            <person name="Lascourreges J.-F."/>
            <person name="Dessort D."/>
            <person name="Saint-Laurent S."/>
            <person name="Schraauwers B."/>
            <person name="Mas J."/>
            <person name="Magot M."/>
            <person name="Ranchou-Peyruse A."/>
        </authorList>
    </citation>
    <scope>NUCLEOTIDE SEQUENCE [LARGE SCALE GENOMIC DNA]</scope>
    <source>
        <strain evidence="12 13">Bs107</strain>
    </source>
</reference>
<dbReference type="InterPro" id="IPR013767">
    <property type="entry name" value="PAS_fold"/>
</dbReference>
<keyword evidence="8" id="KW-0902">Two-component regulatory system</keyword>
<evidence type="ECO:0000313" key="12">
    <source>
        <dbReference type="EMBL" id="PHJ37884.1"/>
    </source>
</evidence>
<evidence type="ECO:0000256" key="2">
    <source>
        <dbReference type="ARBA" id="ARBA00012438"/>
    </source>
</evidence>
<evidence type="ECO:0000256" key="9">
    <source>
        <dbReference type="SAM" id="Phobius"/>
    </source>
</evidence>
<evidence type="ECO:0000313" key="13">
    <source>
        <dbReference type="Proteomes" id="UP000222564"/>
    </source>
</evidence>
<name>A0A2C6ME61_9FIRM</name>
<dbReference type="GO" id="GO:0006355">
    <property type="term" value="P:regulation of DNA-templated transcription"/>
    <property type="evidence" value="ECO:0007669"/>
    <property type="project" value="InterPro"/>
</dbReference>
<dbReference type="InterPro" id="IPR036097">
    <property type="entry name" value="HisK_dim/P_sf"/>
</dbReference>
<dbReference type="PANTHER" id="PTHR43065">
    <property type="entry name" value="SENSOR HISTIDINE KINASE"/>
    <property type="match status" value="1"/>
</dbReference>
<dbReference type="SUPFAM" id="SSF55785">
    <property type="entry name" value="PYP-like sensor domain (PAS domain)"/>
    <property type="match status" value="1"/>
</dbReference>
<dbReference type="PROSITE" id="PS50112">
    <property type="entry name" value="PAS"/>
    <property type="match status" value="1"/>
</dbReference>
<keyword evidence="9" id="KW-1133">Transmembrane helix</keyword>
<keyword evidence="9" id="KW-0472">Membrane</keyword>
<feature type="transmembrane region" description="Helical" evidence="9">
    <location>
        <begin position="29"/>
        <end position="50"/>
    </location>
</feature>
<dbReference type="Pfam" id="PF00512">
    <property type="entry name" value="HisKA"/>
    <property type="match status" value="1"/>
</dbReference>
<comment type="caution">
    <text evidence="12">The sequence shown here is derived from an EMBL/GenBank/DDBJ whole genome shotgun (WGS) entry which is preliminary data.</text>
</comment>
<dbReference type="RefSeq" id="WP_099083426.1">
    <property type="nucleotide sequence ID" value="NZ_AWQQ01000069.1"/>
</dbReference>
<evidence type="ECO:0000256" key="1">
    <source>
        <dbReference type="ARBA" id="ARBA00000085"/>
    </source>
</evidence>
<dbReference type="InterPro" id="IPR003594">
    <property type="entry name" value="HATPase_dom"/>
</dbReference>
<feature type="domain" description="PAS" evidence="11">
    <location>
        <begin position="57"/>
        <end position="98"/>
    </location>
</feature>
<dbReference type="SUPFAM" id="SSF47384">
    <property type="entry name" value="Homodimeric domain of signal transducing histidine kinase"/>
    <property type="match status" value="1"/>
</dbReference>
<keyword evidence="9" id="KW-0812">Transmembrane</keyword>
<evidence type="ECO:0000256" key="7">
    <source>
        <dbReference type="ARBA" id="ARBA00022840"/>
    </source>
</evidence>
<dbReference type="CDD" id="cd00082">
    <property type="entry name" value="HisKA"/>
    <property type="match status" value="1"/>
</dbReference>
<accession>A0A2C6ME61</accession>
<dbReference type="EMBL" id="AWQQ01000069">
    <property type="protein sequence ID" value="PHJ37884.1"/>
    <property type="molecule type" value="Genomic_DNA"/>
</dbReference>
<dbReference type="InterPro" id="IPR035965">
    <property type="entry name" value="PAS-like_dom_sf"/>
</dbReference>
<dbReference type="Pfam" id="PF02518">
    <property type="entry name" value="HATPase_c"/>
    <property type="match status" value="1"/>
</dbReference>
<dbReference type="InterPro" id="IPR003661">
    <property type="entry name" value="HisK_dim/P_dom"/>
</dbReference>
<dbReference type="PANTHER" id="PTHR43065:SF10">
    <property type="entry name" value="PEROXIDE STRESS-ACTIVATED HISTIDINE KINASE MAK3"/>
    <property type="match status" value="1"/>
</dbReference>
<keyword evidence="7" id="KW-0067">ATP-binding</keyword>
<evidence type="ECO:0000259" key="11">
    <source>
        <dbReference type="PROSITE" id="PS50112"/>
    </source>
</evidence>
<dbReference type="AlphaFoldDB" id="A0A2C6ME61"/>
<feature type="domain" description="Histidine kinase" evidence="10">
    <location>
        <begin position="192"/>
        <end position="401"/>
    </location>
</feature>
<dbReference type="InterPro" id="IPR036890">
    <property type="entry name" value="HATPase_C_sf"/>
</dbReference>
<dbReference type="Pfam" id="PF00989">
    <property type="entry name" value="PAS"/>
    <property type="match status" value="1"/>
</dbReference>
<keyword evidence="4" id="KW-0808">Transferase</keyword>
<proteinExistence type="predicted"/>
<keyword evidence="3" id="KW-0597">Phosphoprotein</keyword>
<dbReference type="SMART" id="SM00388">
    <property type="entry name" value="HisKA"/>
    <property type="match status" value="1"/>
</dbReference>
<evidence type="ECO:0000256" key="3">
    <source>
        <dbReference type="ARBA" id="ARBA00022553"/>
    </source>
</evidence>
<dbReference type="SUPFAM" id="SSF55874">
    <property type="entry name" value="ATPase domain of HSP90 chaperone/DNA topoisomerase II/histidine kinase"/>
    <property type="match status" value="1"/>
</dbReference>
<dbReference type="InterPro" id="IPR004358">
    <property type="entry name" value="Sig_transdc_His_kin-like_C"/>
</dbReference>
<keyword evidence="6 12" id="KW-0418">Kinase</keyword>
<dbReference type="NCBIfam" id="TIGR00229">
    <property type="entry name" value="sensory_box"/>
    <property type="match status" value="1"/>
</dbReference>
<dbReference type="SMART" id="SM00387">
    <property type="entry name" value="HATPase_c"/>
    <property type="match status" value="1"/>
</dbReference>
<dbReference type="InterPro" id="IPR005467">
    <property type="entry name" value="His_kinase_dom"/>
</dbReference>
<dbReference type="InterPro" id="IPR000014">
    <property type="entry name" value="PAS"/>
</dbReference>
<dbReference type="Gene3D" id="3.30.450.20">
    <property type="entry name" value="PAS domain"/>
    <property type="match status" value="1"/>
</dbReference>
<dbReference type="PRINTS" id="PR00344">
    <property type="entry name" value="BCTRLSENSOR"/>
</dbReference>
<dbReference type="PROSITE" id="PS50109">
    <property type="entry name" value="HIS_KIN"/>
    <property type="match status" value="1"/>
</dbReference>
<gene>
    <name evidence="12" type="ORF">P378_13490</name>
</gene>
<evidence type="ECO:0000256" key="8">
    <source>
        <dbReference type="ARBA" id="ARBA00023012"/>
    </source>
</evidence>
<keyword evidence="5" id="KW-0547">Nucleotide-binding</keyword>
<organism evidence="12 13">
    <name type="scientific">Desulforamulus profundi</name>
    <dbReference type="NCBI Taxonomy" id="1383067"/>
    <lineage>
        <taxon>Bacteria</taxon>
        <taxon>Bacillati</taxon>
        <taxon>Bacillota</taxon>
        <taxon>Clostridia</taxon>
        <taxon>Eubacteriales</taxon>
        <taxon>Peptococcaceae</taxon>
        <taxon>Desulforamulus</taxon>
    </lineage>
</organism>
<dbReference type="EC" id="2.7.13.3" evidence="2"/>
<keyword evidence="13" id="KW-1185">Reference proteome</keyword>